<dbReference type="PANTHER" id="PTHR48261">
    <property type="entry name" value="ACETYLGLUCOSAMINYLTRANSFERASE"/>
    <property type="match status" value="1"/>
</dbReference>
<dbReference type="Proteomes" id="UP000321570">
    <property type="component" value="Unassembled WGS sequence"/>
</dbReference>
<proteinExistence type="inferred from homology"/>
<gene>
    <name evidence="9" type="ORF">WMSIL1_LOCUS503</name>
</gene>
<comment type="subcellular location">
    <subcellularLocation>
        <location evidence="1">Endoplasmic reticulum membrane</location>
        <topology evidence="1">Single-pass type II membrane protein</topology>
    </subcellularLocation>
</comment>
<name>A0A564XXH7_HYMDI</name>
<evidence type="ECO:0000256" key="4">
    <source>
        <dbReference type="ARBA" id="ARBA00023136"/>
    </source>
</evidence>
<dbReference type="EMBL" id="CABIJS010000011">
    <property type="protein sequence ID" value="VUZ39014.1"/>
    <property type="molecule type" value="Genomic_DNA"/>
</dbReference>
<evidence type="ECO:0000256" key="5">
    <source>
        <dbReference type="ARBA" id="ARBA00023157"/>
    </source>
</evidence>
<dbReference type="PANTHER" id="PTHR48261:SF4">
    <property type="entry name" value="EXOSTOSIN LIKE GLYCOSYLTRANSFERASE 3"/>
    <property type="match status" value="1"/>
</dbReference>
<accession>A0A564XXH7</accession>
<feature type="transmembrane region" description="Helical" evidence="7">
    <location>
        <begin position="12"/>
        <end position="35"/>
    </location>
</feature>
<keyword evidence="5" id="KW-1015">Disulfide bond</keyword>
<dbReference type="SUPFAM" id="SSF53448">
    <property type="entry name" value="Nucleotide-diphospho-sugar transferases"/>
    <property type="match status" value="1"/>
</dbReference>
<dbReference type="InterPro" id="IPR029044">
    <property type="entry name" value="Nucleotide-diphossugar_trans"/>
</dbReference>
<feature type="coiled-coil region" evidence="6">
    <location>
        <begin position="62"/>
        <end position="124"/>
    </location>
</feature>
<keyword evidence="3" id="KW-0808">Transferase</keyword>
<dbReference type="Gene3D" id="3.90.550.10">
    <property type="entry name" value="Spore Coat Polysaccharide Biosynthesis Protein SpsA, Chain A"/>
    <property type="match status" value="1"/>
</dbReference>
<dbReference type="InterPro" id="IPR004263">
    <property type="entry name" value="Exostosin"/>
</dbReference>
<evidence type="ECO:0000256" key="7">
    <source>
        <dbReference type="SAM" id="Phobius"/>
    </source>
</evidence>
<evidence type="ECO:0000256" key="6">
    <source>
        <dbReference type="SAM" id="Coils"/>
    </source>
</evidence>
<evidence type="ECO:0000259" key="8">
    <source>
        <dbReference type="Pfam" id="PF09258"/>
    </source>
</evidence>
<evidence type="ECO:0000256" key="3">
    <source>
        <dbReference type="ARBA" id="ARBA00022679"/>
    </source>
</evidence>
<evidence type="ECO:0000313" key="10">
    <source>
        <dbReference type="Proteomes" id="UP000321570"/>
    </source>
</evidence>
<keyword evidence="6" id="KW-0175">Coiled coil</keyword>
<dbReference type="GO" id="GO:0005789">
    <property type="term" value="C:endoplasmic reticulum membrane"/>
    <property type="evidence" value="ECO:0007669"/>
    <property type="project" value="UniProtKB-SubCell"/>
</dbReference>
<dbReference type="GO" id="GO:1901135">
    <property type="term" value="P:carbohydrate derivative metabolic process"/>
    <property type="evidence" value="ECO:0007669"/>
    <property type="project" value="UniProtKB-ARBA"/>
</dbReference>
<keyword evidence="7" id="KW-1133">Transmembrane helix</keyword>
<evidence type="ECO:0000313" key="9">
    <source>
        <dbReference type="EMBL" id="VUZ39014.1"/>
    </source>
</evidence>
<dbReference type="Pfam" id="PF09258">
    <property type="entry name" value="Glyco_transf_64"/>
    <property type="match status" value="1"/>
</dbReference>
<keyword evidence="7" id="KW-0812">Transmembrane</keyword>
<feature type="domain" description="Glycosyl transferase 64" evidence="8">
    <location>
        <begin position="601"/>
        <end position="842"/>
    </location>
</feature>
<organism evidence="9 10">
    <name type="scientific">Hymenolepis diminuta</name>
    <name type="common">Rat tapeworm</name>
    <dbReference type="NCBI Taxonomy" id="6216"/>
    <lineage>
        <taxon>Eukaryota</taxon>
        <taxon>Metazoa</taxon>
        <taxon>Spiralia</taxon>
        <taxon>Lophotrochozoa</taxon>
        <taxon>Platyhelminthes</taxon>
        <taxon>Cestoda</taxon>
        <taxon>Eucestoda</taxon>
        <taxon>Cyclophyllidea</taxon>
        <taxon>Hymenolepididae</taxon>
        <taxon>Hymenolepis</taxon>
    </lineage>
</organism>
<sequence length="857" mass="96888">MGFWRILSARKLILVLLLILTISYMSFSFIYLHLWTSFNQESYNLLFNAISKAQSIKILPSSERLAAEIREMSSIHASLQNEILLTEQSCRSLIKTKTELEIQVATLRNDLAVAERDLLRLQTSITSYQRSVSLVTSNVSFQRSFLPISFSLPSTEVSTHGDCTMHACFNWTACPFHSLQYLRVCFSHGSAVSDPRLHRALLISPHFSTSCNRACLRIIFSPVTCNSSTPCLYIGPPTNSLSPDVIRASPNYLDYFPFRPGFDLIIAPLESRSNNSLPPMIVRRQTKWLLGASLGTSSPSELIDPFLSALDSSVGKDDSININLETSPDGCFKEDGGENFTLWRPCSDASSILNASIFCLLIDSFQDNVQVYTSIGEQLIACLRNAAIPVFLSRGGGIESRLFPFWEILDSQWRKAVVFLPRARLSHLVTVLRNIDENTRVEMLLQGQEIFRKHLSSTEAQLATIFLTLSGRLGLPQPPAPLSRSLPALSSGRLQPERLYQPRPEVLAQVDVDGLLGPIGPEWNSPAQSLFGPFLTGAGSAKVDPFWTHANTPWSSPLLPTEFQFINVMKSSNYRPINHSVGTAGKEFAADIGGMYPYEQFTIVVLTYDRDNILTLMLEGLLNLAYLHSVVVIWNNPKPPSDNILWPRLHVPIHVVKSEKNSLNNRFLPYDIIKTEAILMLDDDVTLRHDEIILGFRVWRENRDRIVGFPARGHFWSEANQSWYYNSAHSCEYSMILTGASFIHRYYLHAYTNEMSAQIREIVEQKLNCEDIAMNFLVSHITRKSPLKVTTHWSFICTNCTSSLYNGGGHMPIRSECINQFERIYGYNPLIYTQYRADSVLFKTRLPLGMEKCFRYV</sequence>
<protein>
    <recommendedName>
        <fullName evidence="8">Glycosyl transferase 64 domain-containing protein</fullName>
    </recommendedName>
</protein>
<keyword evidence="4 7" id="KW-0472">Membrane</keyword>
<reference evidence="9 10" key="1">
    <citation type="submission" date="2019-07" db="EMBL/GenBank/DDBJ databases">
        <authorList>
            <person name="Jastrzebski P J."/>
            <person name="Paukszto L."/>
            <person name="Jastrzebski P J."/>
        </authorList>
    </citation>
    <scope>NUCLEOTIDE SEQUENCE [LARGE SCALE GENOMIC DNA]</scope>
    <source>
        <strain evidence="9 10">WMS-il1</strain>
    </source>
</reference>
<dbReference type="GO" id="GO:0016757">
    <property type="term" value="F:glycosyltransferase activity"/>
    <property type="evidence" value="ECO:0007669"/>
    <property type="project" value="InterPro"/>
</dbReference>
<evidence type="ECO:0000256" key="1">
    <source>
        <dbReference type="ARBA" id="ARBA00004648"/>
    </source>
</evidence>
<dbReference type="InterPro" id="IPR015338">
    <property type="entry name" value="GT64_dom"/>
</dbReference>
<dbReference type="CDD" id="cd00761">
    <property type="entry name" value="Glyco_tranf_GTA_type"/>
    <property type="match status" value="1"/>
</dbReference>
<evidence type="ECO:0000256" key="2">
    <source>
        <dbReference type="ARBA" id="ARBA00010271"/>
    </source>
</evidence>
<keyword evidence="10" id="KW-1185">Reference proteome</keyword>
<comment type="similarity">
    <text evidence="2">Belongs to the glycosyltransferase 47 family.</text>
</comment>
<dbReference type="AlphaFoldDB" id="A0A564XXH7"/>